<feature type="compositionally biased region" description="Polar residues" evidence="1">
    <location>
        <begin position="83"/>
        <end position="101"/>
    </location>
</feature>
<organism evidence="2 3">
    <name type="scientific">Funneliformis caledonium</name>
    <dbReference type="NCBI Taxonomy" id="1117310"/>
    <lineage>
        <taxon>Eukaryota</taxon>
        <taxon>Fungi</taxon>
        <taxon>Fungi incertae sedis</taxon>
        <taxon>Mucoromycota</taxon>
        <taxon>Glomeromycotina</taxon>
        <taxon>Glomeromycetes</taxon>
        <taxon>Glomerales</taxon>
        <taxon>Glomeraceae</taxon>
        <taxon>Funneliformis</taxon>
    </lineage>
</organism>
<feature type="compositionally biased region" description="Low complexity" evidence="1">
    <location>
        <begin position="160"/>
        <end position="170"/>
    </location>
</feature>
<dbReference type="OrthoDB" id="2382575at2759"/>
<feature type="non-terminal residue" evidence="2">
    <location>
        <position position="1"/>
    </location>
</feature>
<evidence type="ECO:0000313" key="3">
    <source>
        <dbReference type="Proteomes" id="UP000789570"/>
    </source>
</evidence>
<gene>
    <name evidence="2" type="ORF">FCALED_LOCUS2724</name>
</gene>
<dbReference type="Proteomes" id="UP000789570">
    <property type="component" value="Unassembled WGS sequence"/>
</dbReference>
<comment type="caution">
    <text evidence="2">The sequence shown here is derived from an EMBL/GenBank/DDBJ whole genome shotgun (WGS) entry which is preliminary data.</text>
</comment>
<sequence>MSTSLRERRILLEYEAERERILFALTEIDEKIRLENVDLAVSSSKYDEDISENGSNSKPDFAEGFGGDFGGFSDGDPVEVDNNGLSSDNVGGDSGSQNPQRKINRKRKRTAPPLTRERNLRHQERVNYNVGSPLRKHRRNKPFQQPASSPPPESSGIPFLVPSSPQISLPPLSPRDIICNHE</sequence>
<feature type="compositionally biased region" description="Basic and acidic residues" evidence="1">
    <location>
        <begin position="115"/>
        <end position="125"/>
    </location>
</feature>
<dbReference type="AlphaFoldDB" id="A0A9N8WCM2"/>
<evidence type="ECO:0000256" key="1">
    <source>
        <dbReference type="SAM" id="MobiDB-lite"/>
    </source>
</evidence>
<proteinExistence type="predicted"/>
<protein>
    <submittedName>
        <fullName evidence="2">16610_t:CDS:1</fullName>
    </submittedName>
</protein>
<reference evidence="2" key="1">
    <citation type="submission" date="2021-06" db="EMBL/GenBank/DDBJ databases">
        <authorList>
            <person name="Kallberg Y."/>
            <person name="Tangrot J."/>
            <person name="Rosling A."/>
        </authorList>
    </citation>
    <scope>NUCLEOTIDE SEQUENCE</scope>
    <source>
        <strain evidence="2">UK204</strain>
    </source>
</reference>
<dbReference type="EMBL" id="CAJVPQ010000434">
    <property type="protein sequence ID" value="CAG8481268.1"/>
    <property type="molecule type" value="Genomic_DNA"/>
</dbReference>
<name>A0A9N8WCM2_9GLOM</name>
<keyword evidence="3" id="KW-1185">Reference proteome</keyword>
<feature type="region of interest" description="Disordered" evidence="1">
    <location>
        <begin position="43"/>
        <end position="182"/>
    </location>
</feature>
<accession>A0A9N8WCM2</accession>
<feature type="compositionally biased region" description="Gly residues" evidence="1">
    <location>
        <begin position="64"/>
        <end position="73"/>
    </location>
</feature>
<evidence type="ECO:0000313" key="2">
    <source>
        <dbReference type="EMBL" id="CAG8481268.1"/>
    </source>
</evidence>